<keyword evidence="3" id="KW-0547">Nucleotide-binding</keyword>
<dbReference type="Pfam" id="PF05491">
    <property type="entry name" value="WHD_RuvB"/>
    <property type="match status" value="1"/>
</dbReference>
<dbReference type="InterPro" id="IPR041445">
    <property type="entry name" value="AAA_lid_4"/>
</dbReference>
<dbReference type="GO" id="GO:0005524">
    <property type="term" value="F:ATP binding"/>
    <property type="evidence" value="ECO:0007669"/>
    <property type="project" value="InterPro"/>
</dbReference>
<dbReference type="EMBL" id="QMQA01000332">
    <property type="protein sequence ID" value="RLE10178.1"/>
    <property type="molecule type" value="Genomic_DNA"/>
</dbReference>
<dbReference type="GO" id="GO:0003677">
    <property type="term" value="F:DNA binding"/>
    <property type="evidence" value="ECO:0007669"/>
    <property type="project" value="InterPro"/>
</dbReference>
<keyword evidence="3" id="KW-0347">Helicase</keyword>
<accession>A0A662D976</accession>
<dbReference type="SUPFAM" id="SSF46785">
    <property type="entry name" value="Winged helix' DNA-binding domain"/>
    <property type="match status" value="1"/>
</dbReference>
<dbReference type="InterPro" id="IPR027417">
    <property type="entry name" value="P-loop_NTPase"/>
</dbReference>
<dbReference type="InterPro" id="IPR008823">
    <property type="entry name" value="RuvB_wg_C"/>
</dbReference>
<dbReference type="GO" id="GO:0006281">
    <property type="term" value="P:DNA repair"/>
    <property type="evidence" value="ECO:0007669"/>
    <property type="project" value="InterPro"/>
</dbReference>
<comment type="caution">
    <text evidence="3">The sequence shown here is derived from an EMBL/GenBank/DDBJ whole genome shotgun (WGS) entry which is preliminary data.</text>
</comment>
<feature type="non-terminal residue" evidence="3">
    <location>
        <position position="1"/>
    </location>
</feature>
<evidence type="ECO:0000259" key="2">
    <source>
        <dbReference type="Pfam" id="PF17864"/>
    </source>
</evidence>
<gene>
    <name evidence="3" type="ORF">DRJ04_09395</name>
</gene>
<dbReference type="InterPro" id="IPR036390">
    <property type="entry name" value="WH_DNA-bd_sf"/>
</dbReference>
<proteinExistence type="inferred from homology"/>
<evidence type="ECO:0000259" key="1">
    <source>
        <dbReference type="Pfam" id="PF05491"/>
    </source>
</evidence>
<dbReference type="Proteomes" id="UP000280417">
    <property type="component" value="Unassembled WGS sequence"/>
</dbReference>
<dbReference type="SUPFAM" id="SSF52540">
    <property type="entry name" value="P-loop containing nucleoside triphosphate hydrolases"/>
    <property type="match status" value="1"/>
</dbReference>
<reference evidence="3 4" key="1">
    <citation type="submission" date="2018-06" db="EMBL/GenBank/DDBJ databases">
        <title>Extensive metabolic versatility and redundancy in microbially diverse, dynamic hydrothermal sediments.</title>
        <authorList>
            <person name="Dombrowski N."/>
            <person name="Teske A."/>
            <person name="Baker B.J."/>
        </authorList>
    </citation>
    <scope>NUCLEOTIDE SEQUENCE [LARGE SCALE GENOMIC DNA]</scope>
    <source>
        <strain evidence="3">B3_G15</strain>
    </source>
</reference>
<dbReference type="AlphaFoldDB" id="A0A662D976"/>
<evidence type="ECO:0000313" key="4">
    <source>
        <dbReference type="Proteomes" id="UP000280417"/>
    </source>
</evidence>
<keyword evidence="3" id="KW-0067">ATP-binding</keyword>
<protein>
    <submittedName>
        <fullName evidence="3">Holliday junction branch migration DNA helicase RuvB</fullName>
    </submittedName>
</protein>
<dbReference type="HAMAP" id="MF_00016">
    <property type="entry name" value="DNA_HJ_migration_RuvB"/>
    <property type="match status" value="1"/>
</dbReference>
<keyword evidence="3" id="KW-0378">Hydrolase</keyword>
<dbReference type="Gene3D" id="1.10.10.10">
    <property type="entry name" value="Winged helix-like DNA-binding domain superfamily/Winged helix DNA-binding domain"/>
    <property type="match status" value="1"/>
</dbReference>
<dbReference type="PANTHER" id="PTHR42848:SF1">
    <property type="entry name" value="HOLLIDAY JUNCTION BRANCH MIGRATION COMPLEX SUBUNIT RUVB"/>
    <property type="match status" value="1"/>
</dbReference>
<organism evidence="3 4">
    <name type="scientific">Aerophobetes bacterium</name>
    <dbReference type="NCBI Taxonomy" id="2030807"/>
    <lineage>
        <taxon>Bacteria</taxon>
        <taxon>Candidatus Aerophobota</taxon>
    </lineage>
</organism>
<dbReference type="Pfam" id="PF17864">
    <property type="entry name" value="AAA_lid_4"/>
    <property type="match status" value="1"/>
</dbReference>
<dbReference type="Gene3D" id="1.10.8.60">
    <property type="match status" value="1"/>
</dbReference>
<dbReference type="PANTHER" id="PTHR42848">
    <property type="match status" value="1"/>
</dbReference>
<dbReference type="GO" id="GO:0009378">
    <property type="term" value="F:four-way junction helicase activity"/>
    <property type="evidence" value="ECO:0007669"/>
    <property type="project" value="InterPro"/>
</dbReference>
<dbReference type="GO" id="GO:0006310">
    <property type="term" value="P:DNA recombination"/>
    <property type="evidence" value="ECO:0007669"/>
    <property type="project" value="InterPro"/>
</dbReference>
<dbReference type="InterPro" id="IPR004605">
    <property type="entry name" value="DNA_helicase_Holl-junc_RuvB"/>
</dbReference>
<feature type="domain" description="RuvB winged helix C-terminal" evidence="1">
    <location>
        <begin position="81"/>
        <end position="150"/>
    </location>
</feature>
<name>A0A662D976_UNCAE</name>
<sequence>QRIDFYRVEDLKKILRRSARILNVNVSDEAIGLIARCSRGTPRVANRILKRLRDIADVEGDGIIDRELAERGLRMLNLDRNGLDIMDKRLIDTIINKYDGGPVGIETLAVSIGEDRETVEDVYEPYLIQLGLLKRTPRGRIATRLAYEYFGYPPNKPIEGELF</sequence>
<feature type="domain" description="RuvB AAA lid" evidence="2">
    <location>
        <begin position="6"/>
        <end position="79"/>
    </location>
</feature>
<dbReference type="InterPro" id="IPR036388">
    <property type="entry name" value="WH-like_DNA-bd_sf"/>
</dbReference>
<evidence type="ECO:0000313" key="3">
    <source>
        <dbReference type="EMBL" id="RLE10178.1"/>
    </source>
</evidence>